<feature type="compositionally biased region" description="Polar residues" evidence="1">
    <location>
        <begin position="60"/>
        <end position="82"/>
    </location>
</feature>
<dbReference type="EMBL" id="CP042187">
    <property type="protein sequence ID" value="QDS69788.1"/>
    <property type="molecule type" value="Genomic_DNA"/>
</dbReference>
<proteinExistence type="predicted"/>
<evidence type="ECO:0000313" key="2">
    <source>
        <dbReference type="EMBL" id="QDS69788.1"/>
    </source>
</evidence>
<evidence type="ECO:0000313" key="3">
    <source>
        <dbReference type="Proteomes" id="UP000316270"/>
    </source>
</evidence>
<organism evidence="2 3">
    <name type="scientific">Venturia effusa</name>
    <dbReference type="NCBI Taxonomy" id="50376"/>
    <lineage>
        <taxon>Eukaryota</taxon>
        <taxon>Fungi</taxon>
        <taxon>Dikarya</taxon>
        <taxon>Ascomycota</taxon>
        <taxon>Pezizomycotina</taxon>
        <taxon>Dothideomycetes</taxon>
        <taxon>Pleosporomycetidae</taxon>
        <taxon>Venturiales</taxon>
        <taxon>Venturiaceae</taxon>
        <taxon>Venturia</taxon>
    </lineage>
</organism>
<gene>
    <name evidence="2" type="ORF">FKW77_010374</name>
</gene>
<dbReference type="AlphaFoldDB" id="A0A517L2D4"/>
<evidence type="ECO:0000256" key="1">
    <source>
        <dbReference type="SAM" id="MobiDB-lite"/>
    </source>
</evidence>
<dbReference type="Proteomes" id="UP000316270">
    <property type="component" value="Chromosome 3"/>
</dbReference>
<name>A0A517L2D4_9PEZI</name>
<accession>A0A517L2D4</accession>
<sequence>MANTNPDLELMSELLIGIGSQFNDSKISQVERNASQNLIYVKPVASSYCPYHSRILDESGPSTPQSGASTPSSGTLTPATTAETASIPMQRYLHEGAGEQSSLHVIADSGALSTSRNCTCGVRQNDASRHVETFWSRL</sequence>
<feature type="region of interest" description="Disordered" evidence="1">
    <location>
        <begin position="55"/>
        <end position="82"/>
    </location>
</feature>
<dbReference type="OrthoDB" id="3547690at2759"/>
<reference evidence="2 3" key="1">
    <citation type="submission" date="2019-07" db="EMBL/GenBank/DDBJ databases">
        <title>Finished genome of Venturia effusa.</title>
        <authorList>
            <person name="Young C.A."/>
            <person name="Cox M.P."/>
            <person name="Ganley A.R.D."/>
            <person name="David W.J."/>
        </authorList>
    </citation>
    <scope>NUCLEOTIDE SEQUENCE [LARGE SCALE GENOMIC DNA]</scope>
    <source>
        <strain evidence="3">albino</strain>
    </source>
</reference>
<protein>
    <submittedName>
        <fullName evidence="2">Uncharacterized protein</fullName>
    </submittedName>
</protein>
<keyword evidence="3" id="KW-1185">Reference proteome</keyword>